<feature type="domain" description="Metallo-beta-lactamase" evidence="1">
    <location>
        <begin position="23"/>
        <end position="120"/>
    </location>
</feature>
<dbReference type="Proteomes" id="UP000177701">
    <property type="component" value="Unassembled WGS sequence"/>
</dbReference>
<evidence type="ECO:0000313" key="2">
    <source>
        <dbReference type="EMBL" id="OGD17128.1"/>
    </source>
</evidence>
<proteinExistence type="predicted"/>
<dbReference type="InterPro" id="IPR041712">
    <property type="entry name" value="DHPS-like_MBL-fold"/>
</dbReference>
<dbReference type="GO" id="GO:0016740">
    <property type="term" value="F:transferase activity"/>
    <property type="evidence" value="ECO:0007669"/>
    <property type="project" value="TreeGrafter"/>
</dbReference>
<dbReference type="Gene3D" id="3.60.15.10">
    <property type="entry name" value="Ribonuclease Z/Hydroxyacylglutathione hydrolase-like"/>
    <property type="match status" value="1"/>
</dbReference>
<comment type="caution">
    <text evidence="2">The sequence shown here is derived from an EMBL/GenBank/DDBJ whole genome shotgun (WGS) entry which is preliminary data.</text>
</comment>
<dbReference type="SUPFAM" id="SSF56281">
    <property type="entry name" value="Metallo-hydrolase/oxidoreductase"/>
    <property type="match status" value="1"/>
</dbReference>
<dbReference type="InterPro" id="IPR052926">
    <property type="entry name" value="Metallo-beta-lactamase_dom"/>
</dbReference>
<dbReference type="EMBL" id="MEYH01000016">
    <property type="protein sequence ID" value="OGD17128.1"/>
    <property type="molecule type" value="Genomic_DNA"/>
</dbReference>
<evidence type="ECO:0000313" key="3">
    <source>
        <dbReference type="Proteomes" id="UP000177701"/>
    </source>
</evidence>
<dbReference type="AlphaFoldDB" id="A0A1F5AFE4"/>
<gene>
    <name evidence="2" type="ORF">A2V47_07315</name>
</gene>
<dbReference type="InterPro" id="IPR001279">
    <property type="entry name" value="Metallo-B-lactamas"/>
</dbReference>
<dbReference type="CDD" id="cd07713">
    <property type="entry name" value="DHPS-like_MBL-fold"/>
    <property type="match status" value="1"/>
</dbReference>
<accession>A0A1F5AFE4</accession>
<dbReference type="PANTHER" id="PTHR13754:SF13">
    <property type="entry name" value="METALLO-BETA-LACTAMASE SUPERFAMILY PROTEIN (AFU_ORTHOLOGUE AFUA_3G07630)"/>
    <property type="match status" value="1"/>
</dbReference>
<organism evidence="2 3">
    <name type="scientific">Candidatus Sediminicultor quintus</name>
    <dbReference type="NCBI Taxonomy" id="1797291"/>
    <lineage>
        <taxon>Bacteria</taxon>
        <taxon>Pseudomonadati</taxon>
        <taxon>Atribacterota</taxon>
        <taxon>Candidatus Phoenicimicrobiia</taxon>
        <taxon>Candidatus Pheonicimicrobiales</taxon>
        <taxon>Candidatus Phoenicimicrobiaceae</taxon>
        <taxon>Candidatus Sediminicultor</taxon>
    </lineage>
</organism>
<protein>
    <recommendedName>
        <fullName evidence="1">Metallo-beta-lactamase domain-containing protein</fullName>
    </recommendedName>
</protein>
<dbReference type="InterPro" id="IPR036866">
    <property type="entry name" value="RibonucZ/Hydroxyglut_hydro"/>
</dbReference>
<sequence>MRGKAIVLCENCVFSNVGAIAEHGWSVYIESDQGNFLFDTGQGRAIINNAQYFNKNLSIIQGIMISHHHCDHTGGLLSVLEQVGKVNVYAHPDLFKNSYTIDEGKEKNIGIPFRQEILESRGAQFKFNTSWREIVPDLMLSGEIPRLTEFEKGSKKFLLKTGEGYIQDLIFDDQTLIVNTEKGLIIILGCSHSGIINIINHIIDKTGQNHIRAIIGGTHLGPASAETKEKTIQALKKYDIEKIGVSHCTGLETSMQLFREFGDRFFFCNVGTEIEI</sequence>
<dbReference type="PANTHER" id="PTHR13754">
    <property type="entry name" value="METALLO-BETA-LACTAMASE SUPERFAMILY PROTEIN"/>
    <property type="match status" value="1"/>
</dbReference>
<reference evidence="2 3" key="1">
    <citation type="journal article" date="2016" name="Nat. Commun.">
        <title>Thousands of microbial genomes shed light on interconnected biogeochemical processes in an aquifer system.</title>
        <authorList>
            <person name="Anantharaman K."/>
            <person name="Brown C.T."/>
            <person name="Hug L.A."/>
            <person name="Sharon I."/>
            <person name="Castelle C.J."/>
            <person name="Probst A.J."/>
            <person name="Thomas B.C."/>
            <person name="Singh A."/>
            <person name="Wilkins M.J."/>
            <person name="Karaoz U."/>
            <person name="Brodie E.L."/>
            <person name="Williams K.H."/>
            <person name="Hubbard S.S."/>
            <person name="Banfield J.F."/>
        </authorList>
    </citation>
    <scope>NUCLEOTIDE SEQUENCE [LARGE SCALE GENOMIC DNA]</scope>
</reference>
<evidence type="ECO:0000259" key="1">
    <source>
        <dbReference type="Pfam" id="PF00753"/>
    </source>
</evidence>
<dbReference type="Pfam" id="PF00753">
    <property type="entry name" value="Lactamase_B"/>
    <property type="match status" value="1"/>
</dbReference>
<dbReference type="STRING" id="1797291.A2V47_07315"/>
<name>A0A1F5AFE4_9BACT</name>